<evidence type="ECO:0000256" key="6">
    <source>
        <dbReference type="ARBA" id="ARBA00023170"/>
    </source>
</evidence>
<dbReference type="PANTHER" id="PTHR24243:SF208">
    <property type="entry name" value="PYROKININ-1 RECEPTOR"/>
    <property type="match status" value="1"/>
</dbReference>
<dbReference type="PANTHER" id="PTHR24243">
    <property type="entry name" value="G-PROTEIN COUPLED RECEPTOR"/>
    <property type="match status" value="1"/>
</dbReference>
<evidence type="ECO:0000256" key="5">
    <source>
        <dbReference type="ARBA" id="ARBA00023136"/>
    </source>
</evidence>
<feature type="transmembrane region" description="Helical" evidence="8">
    <location>
        <begin position="220"/>
        <end position="253"/>
    </location>
</feature>
<dbReference type="InterPro" id="IPR019427">
    <property type="entry name" value="7TM_GPCR_serpentine_rcpt_Srw"/>
</dbReference>
<dbReference type="PROSITE" id="PS50262">
    <property type="entry name" value="G_PROTEIN_RECEP_F1_2"/>
    <property type="match status" value="1"/>
</dbReference>
<dbReference type="InterPro" id="IPR017452">
    <property type="entry name" value="GPCR_Rhodpsn_7TM"/>
</dbReference>
<dbReference type="PRINTS" id="PR00237">
    <property type="entry name" value="GPCRRHODOPSN"/>
</dbReference>
<feature type="domain" description="G-protein coupled receptors family 1 profile" evidence="9">
    <location>
        <begin position="65"/>
        <end position="342"/>
    </location>
</feature>
<dbReference type="Pfam" id="PF10324">
    <property type="entry name" value="7TM_GPCR_Srw"/>
    <property type="match status" value="1"/>
</dbReference>
<evidence type="ECO:0000256" key="3">
    <source>
        <dbReference type="ARBA" id="ARBA00022989"/>
    </source>
</evidence>
<evidence type="ECO:0000256" key="8">
    <source>
        <dbReference type="SAM" id="Phobius"/>
    </source>
</evidence>
<feature type="transmembrane region" description="Helical" evidence="8">
    <location>
        <begin position="47"/>
        <end position="74"/>
    </location>
</feature>
<keyword evidence="2 8" id="KW-0812">Transmembrane</keyword>
<evidence type="ECO:0000313" key="10">
    <source>
        <dbReference type="EMBL" id="GFO27998.1"/>
    </source>
</evidence>
<dbReference type="InterPro" id="IPR000276">
    <property type="entry name" value="GPCR_Rhodpsn"/>
</dbReference>
<keyword evidence="11" id="KW-1185">Reference proteome</keyword>
<evidence type="ECO:0000256" key="4">
    <source>
        <dbReference type="ARBA" id="ARBA00023040"/>
    </source>
</evidence>
<evidence type="ECO:0000256" key="7">
    <source>
        <dbReference type="ARBA" id="ARBA00023224"/>
    </source>
</evidence>
<dbReference type="Proteomes" id="UP000735302">
    <property type="component" value="Unassembled WGS sequence"/>
</dbReference>
<dbReference type="GO" id="GO:0008528">
    <property type="term" value="F:G protein-coupled peptide receptor activity"/>
    <property type="evidence" value="ECO:0007669"/>
    <property type="project" value="InterPro"/>
</dbReference>
<comment type="caution">
    <text evidence="10">The sequence shown here is derived from an EMBL/GenBank/DDBJ whole genome shotgun (WGS) entry which is preliminary data.</text>
</comment>
<dbReference type="Gene3D" id="1.20.1070.10">
    <property type="entry name" value="Rhodopsin 7-helix transmembrane proteins"/>
    <property type="match status" value="1"/>
</dbReference>
<evidence type="ECO:0000256" key="1">
    <source>
        <dbReference type="ARBA" id="ARBA00004141"/>
    </source>
</evidence>
<keyword evidence="7" id="KW-0807">Transducer</keyword>
<organism evidence="10 11">
    <name type="scientific">Plakobranchus ocellatus</name>
    <dbReference type="NCBI Taxonomy" id="259542"/>
    <lineage>
        <taxon>Eukaryota</taxon>
        <taxon>Metazoa</taxon>
        <taxon>Spiralia</taxon>
        <taxon>Lophotrochozoa</taxon>
        <taxon>Mollusca</taxon>
        <taxon>Gastropoda</taxon>
        <taxon>Heterobranchia</taxon>
        <taxon>Euthyneura</taxon>
        <taxon>Panpulmonata</taxon>
        <taxon>Sacoglossa</taxon>
        <taxon>Placobranchoidea</taxon>
        <taxon>Plakobranchidae</taxon>
        <taxon>Plakobranchus</taxon>
    </lineage>
</organism>
<keyword evidence="5 8" id="KW-0472">Membrane</keyword>
<comment type="subcellular location">
    <subcellularLocation>
        <location evidence="1">Membrane</location>
        <topology evidence="1">Multi-pass membrane protein</topology>
    </subcellularLocation>
</comment>
<gene>
    <name evidence="10" type="ORF">PoB_005450300</name>
</gene>
<dbReference type="EMBL" id="BLXT01005987">
    <property type="protein sequence ID" value="GFO27998.1"/>
    <property type="molecule type" value="Genomic_DNA"/>
</dbReference>
<name>A0AAV4C811_9GAST</name>
<accession>A0AAV4C811</accession>
<protein>
    <submittedName>
        <fullName evidence="10">Chemosensory receptor a</fullName>
    </submittedName>
</protein>
<keyword evidence="6 10" id="KW-0675">Receptor</keyword>
<dbReference type="GO" id="GO:0016020">
    <property type="term" value="C:membrane"/>
    <property type="evidence" value="ECO:0007669"/>
    <property type="project" value="UniProtKB-SubCell"/>
</dbReference>
<sequence length="360" mass="40531">MYTISETYIKSYRLLETPTSLNISAATETGTNFIVNMIKPILSAETYLALAGVLAYTNIFVAVAGIITNILVIITYTKIGFSESINITYLALGISDLGASVFRAWGSLCFVFDIASTNLPFHPTSIAITTSFYPAQGLEKTTAFLTAFLAFERCLCVQFPLHVRTIVTRQKTMVSILVIYFFVFGPSNLSFIVCPFKWIFNHDQNRIVLATVPLQNNLRFIITRALIAFYGSVLHFIALITVWICTIFLAIGLKKKADSRIDSFKHSKDKQDRKKESHVIKMVFLISVTYLACSTPIAATLLVPHFVPEFESTRALARINLVTHMFSALMAQLNSTVNLFIFLYMGSRFRQTFLTLFKKY</sequence>
<evidence type="ECO:0000259" key="9">
    <source>
        <dbReference type="PROSITE" id="PS50262"/>
    </source>
</evidence>
<reference evidence="10 11" key="1">
    <citation type="journal article" date="2021" name="Elife">
        <title>Chloroplast acquisition without the gene transfer in kleptoplastic sea slugs, Plakobranchus ocellatus.</title>
        <authorList>
            <person name="Maeda T."/>
            <person name="Takahashi S."/>
            <person name="Yoshida T."/>
            <person name="Shimamura S."/>
            <person name="Takaki Y."/>
            <person name="Nagai Y."/>
            <person name="Toyoda A."/>
            <person name="Suzuki Y."/>
            <person name="Arimoto A."/>
            <person name="Ishii H."/>
            <person name="Satoh N."/>
            <person name="Nishiyama T."/>
            <person name="Hasebe M."/>
            <person name="Maruyama T."/>
            <person name="Minagawa J."/>
            <person name="Obokata J."/>
            <person name="Shigenobu S."/>
        </authorList>
    </citation>
    <scope>NUCLEOTIDE SEQUENCE [LARGE SCALE GENOMIC DNA]</scope>
</reference>
<feature type="transmembrane region" description="Helical" evidence="8">
    <location>
        <begin position="174"/>
        <end position="200"/>
    </location>
</feature>
<keyword evidence="4" id="KW-0297">G-protein coupled receptor</keyword>
<dbReference type="AlphaFoldDB" id="A0AAV4C811"/>
<keyword evidence="3 8" id="KW-1133">Transmembrane helix</keyword>
<feature type="transmembrane region" description="Helical" evidence="8">
    <location>
        <begin position="283"/>
        <end position="306"/>
    </location>
</feature>
<dbReference type="SUPFAM" id="SSF81321">
    <property type="entry name" value="Family A G protein-coupled receptor-like"/>
    <property type="match status" value="1"/>
</dbReference>
<proteinExistence type="predicted"/>
<evidence type="ECO:0000256" key="2">
    <source>
        <dbReference type="ARBA" id="ARBA00022692"/>
    </source>
</evidence>
<feature type="transmembrane region" description="Helical" evidence="8">
    <location>
        <begin position="326"/>
        <end position="345"/>
    </location>
</feature>
<evidence type="ECO:0000313" key="11">
    <source>
        <dbReference type="Proteomes" id="UP000735302"/>
    </source>
</evidence>